<dbReference type="InterPro" id="IPR042213">
    <property type="entry name" value="NBD_C_sf"/>
</dbReference>
<dbReference type="RefSeq" id="WP_132014124.1">
    <property type="nucleotide sequence ID" value="NZ_SLUN01000010.1"/>
</dbReference>
<evidence type="ECO:0000313" key="10">
    <source>
        <dbReference type="Proteomes" id="UP000295008"/>
    </source>
</evidence>
<keyword evidence="10" id="KW-1185">Reference proteome</keyword>
<evidence type="ECO:0000259" key="7">
    <source>
        <dbReference type="Pfam" id="PF07005"/>
    </source>
</evidence>
<dbReference type="Pfam" id="PF07005">
    <property type="entry name" value="SBD_N"/>
    <property type="match status" value="1"/>
</dbReference>
<evidence type="ECO:0000256" key="2">
    <source>
        <dbReference type="ARBA" id="ARBA00022679"/>
    </source>
</evidence>
<feature type="domain" description="Four-carbon acid sugar kinase nucleotide binding" evidence="8">
    <location>
        <begin position="252"/>
        <end position="411"/>
    </location>
</feature>
<dbReference type="GO" id="GO:0016301">
    <property type="term" value="F:kinase activity"/>
    <property type="evidence" value="ECO:0007669"/>
    <property type="project" value="UniProtKB-KW"/>
</dbReference>
<proteinExistence type="inferred from homology"/>
<dbReference type="EMBL" id="SLUN01000010">
    <property type="protein sequence ID" value="TCL70034.1"/>
    <property type="molecule type" value="Genomic_DNA"/>
</dbReference>
<organism evidence="9 10">
    <name type="scientific">Hydrogenispora ethanolica</name>
    <dbReference type="NCBI Taxonomy" id="1082276"/>
    <lineage>
        <taxon>Bacteria</taxon>
        <taxon>Bacillati</taxon>
        <taxon>Bacillota</taxon>
        <taxon>Hydrogenispora</taxon>
    </lineage>
</organism>
<name>A0A4R1RUH6_HYDET</name>
<evidence type="ECO:0000256" key="1">
    <source>
        <dbReference type="ARBA" id="ARBA00005715"/>
    </source>
</evidence>
<sequence>MAVWIIADDFTGANDSIVRFAAAGARSLTLFDPLFPKERLDSCQAVAFSVNSRGVPREEAYRLTRAALQQLGPAAGDLLYKKIDSALRGNIGPELDAMLDGLGRGWTALVAPALPENGRITAGGYQLLNGVPVHETEMAADPVTPVRESHLPTLLAAASRHRVGYLPLAMIDGGPERAAAALNEQIAAGCRIVAADATRAEHLDMLARLCLASAAILPCGTAGLAGALARRLFPGPAPATPFEADLVGPVAALIGSKSRNARLQMERALADLPWLAEIEAERIALAAIGKRPPEAERIAAAAGQALASGKKGVLVRLDADPALDPGAVDASALAAGLGAVARKLAETGRFKAFYLSGGDIAAAAVAALDGWGLAVRAELAPGVCLGSLRGGPFAGLPLVTKAGSFGDAGTLARALRIFQ</sequence>
<dbReference type="InterPro" id="IPR037051">
    <property type="entry name" value="4-carb_acid_sugar_kinase_N_sf"/>
</dbReference>
<keyword evidence="2" id="KW-0808">Transferase</keyword>
<dbReference type="AlphaFoldDB" id="A0A4R1RUH6"/>
<reference evidence="9 10" key="1">
    <citation type="submission" date="2019-03" db="EMBL/GenBank/DDBJ databases">
        <title>Genomic Encyclopedia of Type Strains, Phase IV (KMG-IV): sequencing the most valuable type-strain genomes for metagenomic binning, comparative biology and taxonomic classification.</title>
        <authorList>
            <person name="Goeker M."/>
        </authorList>
    </citation>
    <scope>NUCLEOTIDE SEQUENCE [LARGE SCALE GENOMIC DNA]</scope>
    <source>
        <strain evidence="9 10">LX-B</strain>
    </source>
</reference>
<evidence type="ECO:0000259" key="8">
    <source>
        <dbReference type="Pfam" id="PF17042"/>
    </source>
</evidence>
<gene>
    <name evidence="9" type="ORF">EDC14_101023</name>
</gene>
<dbReference type="SUPFAM" id="SSF142764">
    <property type="entry name" value="YgbK-like"/>
    <property type="match status" value="1"/>
</dbReference>
<evidence type="ECO:0000313" key="9">
    <source>
        <dbReference type="EMBL" id="TCL70034.1"/>
    </source>
</evidence>
<comment type="caution">
    <text evidence="9">The sequence shown here is derived from an EMBL/GenBank/DDBJ whole genome shotgun (WGS) entry which is preliminary data.</text>
</comment>
<dbReference type="Proteomes" id="UP000295008">
    <property type="component" value="Unassembled WGS sequence"/>
</dbReference>
<dbReference type="Pfam" id="PF17042">
    <property type="entry name" value="NBD_C"/>
    <property type="match status" value="1"/>
</dbReference>
<comment type="similarity">
    <text evidence="1">Belongs to the four-carbon acid sugar kinase family.</text>
</comment>
<keyword evidence="6" id="KW-0119">Carbohydrate metabolism</keyword>
<dbReference type="InterPro" id="IPR031475">
    <property type="entry name" value="NBD_C"/>
</dbReference>
<evidence type="ECO:0000256" key="4">
    <source>
        <dbReference type="ARBA" id="ARBA00022777"/>
    </source>
</evidence>
<dbReference type="Gene3D" id="3.40.50.10840">
    <property type="entry name" value="Putative sugar-binding, N-terminal domain"/>
    <property type="match status" value="1"/>
</dbReference>
<feature type="domain" description="Four-carbon acid sugar kinase N-terminal" evidence="7">
    <location>
        <begin position="5"/>
        <end position="228"/>
    </location>
</feature>
<keyword evidence="4" id="KW-0418">Kinase</keyword>
<dbReference type="InterPro" id="IPR010737">
    <property type="entry name" value="4-carb_acid_sugar_kinase_N"/>
</dbReference>
<keyword evidence="3" id="KW-0547">Nucleotide-binding</keyword>
<evidence type="ECO:0000256" key="5">
    <source>
        <dbReference type="ARBA" id="ARBA00022840"/>
    </source>
</evidence>
<evidence type="ECO:0000256" key="6">
    <source>
        <dbReference type="ARBA" id="ARBA00023277"/>
    </source>
</evidence>
<dbReference type="GO" id="GO:0005524">
    <property type="term" value="F:ATP binding"/>
    <property type="evidence" value="ECO:0007669"/>
    <property type="project" value="UniProtKB-KW"/>
</dbReference>
<protein>
    <submittedName>
        <fullName evidence="9">Uncharacterized protein YgbK (DUF1537 family)</fullName>
    </submittedName>
</protein>
<keyword evidence="5" id="KW-0067">ATP-binding</keyword>
<dbReference type="OrthoDB" id="9778478at2"/>
<evidence type="ECO:0000256" key="3">
    <source>
        <dbReference type="ARBA" id="ARBA00022741"/>
    </source>
</evidence>
<dbReference type="Gene3D" id="3.40.980.20">
    <property type="entry name" value="Four-carbon acid sugar kinase, nucleotide binding domain"/>
    <property type="match status" value="1"/>
</dbReference>
<accession>A0A4R1RUH6</accession>